<dbReference type="PANTHER" id="PTHR30055:SF238">
    <property type="entry name" value="MYCOFACTOCIN BIOSYNTHESIS TRANSCRIPTIONAL REGULATOR MFTR-RELATED"/>
    <property type="match status" value="1"/>
</dbReference>
<evidence type="ECO:0000256" key="3">
    <source>
        <dbReference type="ARBA" id="ARBA00023163"/>
    </source>
</evidence>
<dbReference type="InterPro" id="IPR001647">
    <property type="entry name" value="HTH_TetR"/>
</dbReference>
<dbReference type="InterPro" id="IPR041347">
    <property type="entry name" value="MftR_C"/>
</dbReference>
<evidence type="ECO:0000256" key="4">
    <source>
        <dbReference type="PROSITE-ProRule" id="PRU00335"/>
    </source>
</evidence>
<dbReference type="PROSITE" id="PS01081">
    <property type="entry name" value="HTH_TETR_1"/>
    <property type="match status" value="1"/>
</dbReference>
<accession>A0ABW2HY74</accession>
<keyword evidence="7" id="KW-1185">Reference proteome</keyword>
<dbReference type="Gene3D" id="1.10.357.10">
    <property type="entry name" value="Tetracycline Repressor, domain 2"/>
    <property type="match status" value="1"/>
</dbReference>
<comment type="caution">
    <text evidence="6">The sequence shown here is derived from an EMBL/GenBank/DDBJ whole genome shotgun (WGS) entry which is preliminary data.</text>
</comment>
<feature type="domain" description="HTH tetR-type" evidence="5">
    <location>
        <begin position="9"/>
        <end position="69"/>
    </location>
</feature>
<dbReference type="InterPro" id="IPR023772">
    <property type="entry name" value="DNA-bd_HTH_TetR-type_CS"/>
</dbReference>
<keyword evidence="2 4" id="KW-0238">DNA-binding</keyword>
<dbReference type="Pfam" id="PF00440">
    <property type="entry name" value="TetR_N"/>
    <property type="match status" value="1"/>
</dbReference>
<evidence type="ECO:0000313" key="7">
    <source>
        <dbReference type="Proteomes" id="UP001596548"/>
    </source>
</evidence>
<evidence type="ECO:0000256" key="1">
    <source>
        <dbReference type="ARBA" id="ARBA00023015"/>
    </source>
</evidence>
<dbReference type="Gene3D" id="1.10.10.60">
    <property type="entry name" value="Homeodomain-like"/>
    <property type="match status" value="1"/>
</dbReference>
<dbReference type="InterPro" id="IPR050109">
    <property type="entry name" value="HTH-type_TetR-like_transc_reg"/>
</dbReference>
<dbReference type="PRINTS" id="PR00455">
    <property type="entry name" value="HTHTETR"/>
</dbReference>
<dbReference type="RefSeq" id="WP_378972186.1">
    <property type="nucleotide sequence ID" value="NZ_JBHTBJ010000019.1"/>
</dbReference>
<dbReference type="SUPFAM" id="SSF46689">
    <property type="entry name" value="Homeodomain-like"/>
    <property type="match status" value="1"/>
</dbReference>
<evidence type="ECO:0000256" key="2">
    <source>
        <dbReference type="ARBA" id="ARBA00023125"/>
    </source>
</evidence>
<dbReference type="EMBL" id="JBHTBJ010000019">
    <property type="protein sequence ID" value="MFC7277067.1"/>
    <property type="molecule type" value="Genomic_DNA"/>
</dbReference>
<dbReference type="PANTHER" id="PTHR30055">
    <property type="entry name" value="HTH-TYPE TRANSCRIPTIONAL REGULATOR RUTR"/>
    <property type="match status" value="1"/>
</dbReference>
<name>A0ABW2HY74_9ACTN</name>
<keyword evidence="1" id="KW-0805">Transcription regulation</keyword>
<organism evidence="6 7">
    <name type="scientific">Paractinoplanes rhizophilus</name>
    <dbReference type="NCBI Taxonomy" id="1416877"/>
    <lineage>
        <taxon>Bacteria</taxon>
        <taxon>Bacillati</taxon>
        <taxon>Actinomycetota</taxon>
        <taxon>Actinomycetes</taxon>
        <taxon>Micromonosporales</taxon>
        <taxon>Micromonosporaceae</taxon>
        <taxon>Paractinoplanes</taxon>
    </lineage>
</organism>
<keyword evidence="3" id="KW-0804">Transcription</keyword>
<evidence type="ECO:0000259" key="5">
    <source>
        <dbReference type="PROSITE" id="PS50977"/>
    </source>
</evidence>
<dbReference type="PROSITE" id="PS50977">
    <property type="entry name" value="HTH_TETR_2"/>
    <property type="match status" value="1"/>
</dbReference>
<sequence length="208" mass="22131">MSLRERKRERTRQAIVAAAADLIERNGYERTTVADIAAAAEIGTRTFFSYFPTKEDVLFPEADGRVRATLAAIAGRSPSEGPAEVLVRALREAAASSEDLTGRMARLRLRLMHEVPAVRGRGLQIQMDGQREIARHLAAAYPSDLDPVAAGALAGALTGAVTGALQALFDDPPRWEDPDALRAAIERATAVALAPWASSAGSTPPPPP</sequence>
<reference evidence="7" key="1">
    <citation type="journal article" date="2019" name="Int. J. Syst. Evol. Microbiol.">
        <title>The Global Catalogue of Microorganisms (GCM) 10K type strain sequencing project: providing services to taxonomists for standard genome sequencing and annotation.</title>
        <authorList>
            <consortium name="The Broad Institute Genomics Platform"/>
            <consortium name="The Broad Institute Genome Sequencing Center for Infectious Disease"/>
            <person name="Wu L."/>
            <person name="Ma J."/>
        </authorList>
    </citation>
    <scope>NUCLEOTIDE SEQUENCE [LARGE SCALE GENOMIC DNA]</scope>
    <source>
        <strain evidence="7">XZYJT-10</strain>
    </source>
</reference>
<dbReference type="Pfam" id="PF17754">
    <property type="entry name" value="TetR_C_14"/>
    <property type="match status" value="1"/>
</dbReference>
<feature type="DNA-binding region" description="H-T-H motif" evidence="4">
    <location>
        <begin position="32"/>
        <end position="51"/>
    </location>
</feature>
<protein>
    <submittedName>
        <fullName evidence="6">TetR/AcrR family transcriptional regulator</fullName>
    </submittedName>
</protein>
<evidence type="ECO:0000313" key="6">
    <source>
        <dbReference type="EMBL" id="MFC7277067.1"/>
    </source>
</evidence>
<dbReference type="Proteomes" id="UP001596548">
    <property type="component" value="Unassembled WGS sequence"/>
</dbReference>
<dbReference type="InterPro" id="IPR009057">
    <property type="entry name" value="Homeodomain-like_sf"/>
</dbReference>
<gene>
    <name evidence="6" type="ORF">ACFQS1_24005</name>
</gene>
<proteinExistence type="predicted"/>